<dbReference type="Pfam" id="PF05050">
    <property type="entry name" value="Methyltransf_21"/>
    <property type="match status" value="1"/>
</dbReference>
<keyword evidence="4" id="KW-0808">Transferase</keyword>
<dbReference type="Gene3D" id="3.30.300.30">
    <property type="match status" value="2"/>
</dbReference>
<dbReference type="Gene3D" id="3.40.50.150">
    <property type="entry name" value="Vaccinia Virus protein VP39"/>
    <property type="match status" value="1"/>
</dbReference>
<dbReference type="FunFam" id="2.30.38.10:FF:000001">
    <property type="entry name" value="Non-ribosomal peptide synthetase PvdI"/>
    <property type="match status" value="1"/>
</dbReference>
<dbReference type="GO" id="GO:0008168">
    <property type="term" value="F:methyltransferase activity"/>
    <property type="evidence" value="ECO:0007669"/>
    <property type="project" value="UniProtKB-KW"/>
</dbReference>
<dbReference type="GO" id="GO:0031177">
    <property type="term" value="F:phosphopantetheine binding"/>
    <property type="evidence" value="ECO:0007669"/>
    <property type="project" value="TreeGrafter"/>
</dbReference>
<dbReference type="GO" id="GO:0044550">
    <property type="term" value="P:secondary metabolite biosynthetic process"/>
    <property type="evidence" value="ECO:0007669"/>
    <property type="project" value="TreeGrafter"/>
</dbReference>
<dbReference type="GO" id="GO:0005829">
    <property type="term" value="C:cytosol"/>
    <property type="evidence" value="ECO:0007669"/>
    <property type="project" value="TreeGrafter"/>
</dbReference>
<dbReference type="GO" id="GO:0032259">
    <property type="term" value="P:methylation"/>
    <property type="evidence" value="ECO:0007669"/>
    <property type="project" value="UniProtKB-KW"/>
</dbReference>
<dbReference type="InterPro" id="IPR045851">
    <property type="entry name" value="AMP-bd_C_sf"/>
</dbReference>
<dbReference type="InterPro" id="IPR025110">
    <property type="entry name" value="AMP-bd_C"/>
</dbReference>
<dbReference type="PANTHER" id="PTHR45527">
    <property type="entry name" value="NONRIBOSOMAL PEPTIDE SYNTHETASE"/>
    <property type="match status" value="1"/>
</dbReference>
<keyword evidence="2" id="KW-0597">Phosphoprotein</keyword>
<evidence type="ECO:0000256" key="2">
    <source>
        <dbReference type="ARBA" id="ARBA00022553"/>
    </source>
</evidence>
<dbReference type="InterPro" id="IPR007110">
    <property type="entry name" value="Ig-like_dom"/>
</dbReference>
<dbReference type="PROSITE" id="PS50835">
    <property type="entry name" value="IG_LIKE"/>
    <property type="match status" value="1"/>
</dbReference>
<sequence>MGVAGELYIGGAGVARGYLNRPELTAERFLLNPFVDEPGARMYRTGDLARWLPDGNIEFLGRNDFQVKIRGFRIELGEIEAQLASHPAVREAIVIAREDNPNEKRLTAYCVPDEMEAFPIIKILQLKTSEALDLDSLYDLPNGMQISYQNKAETDFLYDEIFTNESYLRHGITIGENDCIFDVGANIGLFTLFVNKMAPNATIYSFEPIPDVFESLRINTSIYQRSPNIYNCGLAEHSAIATFTWYKHSSILSSRYANAEEERSTVKAFLKQTASASLDEQMLDNLLNERLQGERISCKLRTLSSIISEESISKIDLLKIDVEKSELDVLRGIEEQDWSKIRQIILEVHDANNRLDLITTLLSRHGFEINIDQDASLRSTALYNVYARRINDTPQANTAAFLRKSYPKLQYLNLSSLIAKLKSHAERYLPEYMVPAAYVLLEALPLTPNGKLDRNALPAPDSDAYATGVYE</sequence>
<dbReference type="Gene3D" id="3.40.50.12780">
    <property type="entry name" value="N-terminal domain of ligase-like"/>
    <property type="match status" value="1"/>
</dbReference>
<dbReference type="SUPFAM" id="SSF53335">
    <property type="entry name" value="S-adenosyl-L-methionine-dependent methyltransferases"/>
    <property type="match status" value="1"/>
</dbReference>
<name>A0A7W8E7H1_9BACT</name>
<organism evidence="4 5">
    <name type="scientific">Granulicella aggregans</name>
    <dbReference type="NCBI Taxonomy" id="474949"/>
    <lineage>
        <taxon>Bacteria</taxon>
        <taxon>Pseudomonadati</taxon>
        <taxon>Acidobacteriota</taxon>
        <taxon>Terriglobia</taxon>
        <taxon>Terriglobales</taxon>
        <taxon>Acidobacteriaceae</taxon>
        <taxon>Granulicella</taxon>
    </lineage>
</organism>
<keyword evidence="5" id="KW-1185">Reference proteome</keyword>
<proteinExistence type="predicted"/>
<dbReference type="InterPro" id="IPR042099">
    <property type="entry name" value="ANL_N_sf"/>
</dbReference>
<dbReference type="EMBL" id="JACHIP010000077">
    <property type="protein sequence ID" value="MBB5061666.1"/>
    <property type="molecule type" value="Genomic_DNA"/>
</dbReference>
<dbReference type="InterPro" id="IPR006342">
    <property type="entry name" value="FkbM_mtfrase"/>
</dbReference>
<gene>
    <name evidence="4" type="ORF">HDF16_006402</name>
</gene>
<evidence type="ECO:0000259" key="3">
    <source>
        <dbReference type="PROSITE" id="PS50835"/>
    </source>
</evidence>
<evidence type="ECO:0000313" key="5">
    <source>
        <dbReference type="Proteomes" id="UP000540989"/>
    </source>
</evidence>
<keyword evidence="1" id="KW-0596">Phosphopantetheine</keyword>
<dbReference type="InterPro" id="IPR029063">
    <property type="entry name" value="SAM-dependent_MTases_sf"/>
</dbReference>
<dbReference type="SUPFAM" id="SSF56801">
    <property type="entry name" value="Acetyl-CoA synthetase-like"/>
    <property type="match status" value="1"/>
</dbReference>
<reference evidence="4 5" key="1">
    <citation type="submission" date="2020-08" db="EMBL/GenBank/DDBJ databases">
        <title>Genomic Encyclopedia of Type Strains, Phase IV (KMG-V): Genome sequencing to study the core and pangenomes of soil and plant-associated prokaryotes.</title>
        <authorList>
            <person name="Whitman W."/>
        </authorList>
    </citation>
    <scope>NUCLEOTIDE SEQUENCE [LARGE SCALE GENOMIC DNA]</scope>
    <source>
        <strain evidence="4 5">M8UP14</strain>
    </source>
</reference>
<dbReference type="PANTHER" id="PTHR45527:SF14">
    <property type="entry name" value="PLIPASTATIN SYNTHASE SUBUNIT B"/>
    <property type="match status" value="1"/>
</dbReference>
<evidence type="ECO:0000313" key="4">
    <source>
        <dbReference type="EMBL" id="MBB5061666.1"/>
    </source>
</evidence>
<feature type="non-terminal residue" evidence="4">
    <location>
        <position position="471"/>
    </location>
</feature>
<feature type="domain" description="Ig-like" evidence="3">
    <location>
        <begin position="210"/>
        <end position="313"/>
    </location>
</feature>
<keyword evidence="4" id="KW-0489">Methyltransferase</keyword>
<evidence type="ECO:0000256" key="1">
    <source>
        <dbReference type="ARBA" id="ARBA00022450"/>
    </source>
</evidence>
<dbReference type="Pfam" id="PF13193">
    <property type="entry name" value="AMP-binding_C"/>
    <property type="match status" value="1"/>
</dbReference>
<dbReference type="GO" id="GO:0043041">
    <property type="term" value="P:amino acid activation for nonribosomal peptide biosynthetic process"/>
    <property type="evidence" value="ECO:0007669"/>
    <property type="project" value="TreeGrafter"/>
</dbReference>
<accession>A0A7W8E7H1</accession>
<protein>
    <submittedName>
        <fullName evidence="4">FkbM family methyltransferase</fullName>
    </submittedName>
</protein>
<dbReference type="Proteomes" id="UP000540989">
    <property type="component" value="Unassembled WGS sequence"/>
</dbReference>
<dbReference type="AlphaFoldDB" id="A0A7W8E7H1"/>
<dbReference type="NCBIfam" id="TIGR01444">
    <property type="entry name" value="fkbM_fam"/>
    <property type="match status" value="1"/>
</dbReference>
<comment type="caution">
    <text evidence="4">The sequence shown here is derived from an EMBL/GenBank/DDBJ whole genome shotgun (WGS) entry which is preliminary data.</text>
</comment>